<protein>
    <submittedName>
        <fullName evidence="1">CoA transferase</fullName>
    </submittedName>
</protein>
<dbReference type="InterPro" id="IPR023606">
    <property type="entry name" value="CoA-Trfase_III_dom_1_sf"/>
</dbReference>
<evidence type="ECO:0000313" key="1">
    <source>
        <dbReference type="EMBL" id="MBC3909466.1"/>
    </source>
</evidence>
<comment type="caution">
    <text evidence="1">The sequence shown here is derived from an EMBL/GenBank/DDBJ whole genome shotgun (WGS) entry which is preliminary data.</text>
</comment>
<sequence>MSAAALLASLWGMGGGKPEALQQLRFSGESAQLPSTFQVGDVASASIAVQALMAAQLWQDRDGAEQKITVDRRHALAMFKSDRYLSVNGKPADDPWSKIAGYYQAGDGRWIQLHTNFPHHRDGVLAILQCADERTEVAKAIVGWKAAELEQVLADADMCASMIRTEQEWKAHPQAQAIADLPLFEVRRIGDGPVVPLNQGGGRTPLRPLSGVRVLDLSRVIAAPVGARTLAQHGADVLAISAAHLPNIMPLVMDTGRGKRSAQLDLRDAGGRQQLHELIGGADVFLQAYRPGSLSRLGYSAEELCALRPGLIHVSLSAYGHVGPWANRRGFDSLVQSASGIADAEGQAVCSAAPGKLPFQALDHATGYLLAYATMLALQKRAIEGGSWQVRVSLAQTGRWLQAMPRRGLHEDAAELRAEEIAGFLQTSNSGFGQIQTIAPVEKMSLTPARFELPAPVLGQHAAVWM</sequence>
<dbReference type="PANTHER" id="PTHR48229">
    <property type="entry name" value="CAIB/BAIF FAMILY ENZYME (AFU_ORTHOLOGUE AFUA_1G05360)-RELATED"/>
    <property type="match status" value="1"/>
</dbReference>
<gene>
    <name evidence="1" type="ORF">H8L47_18045</name>
</gene>
<dbReference type="RefSeq" id="WP_186954995.1">
    <property type="nucleotide sequence ID" value="NZ_JACOFX010000010.1"/>
</dbReference>
<dbReference type="Pfam" id="PF02515">
    <property type="entry name" value="CoA_transf_3"/>
    <property type="match status" value="2"/>
</dbReference>
<name>A0ABR6ZDP1_9BURK</name>
<keyword evidence="1" id="KW-0808">Transferase</keyword>
<dbReference type="PANTHER" id="PTHR48229:SF1">
    <property type="entry name" value="ALPHA METHYLACYL-COA RACEMASE-RELATED"/>
    <property type="match status" value="1"/>
</dbReference>
<dbReference type="GO" id="GO:0016740">
    <property type="term" value="F:transferase activity"/>
    <property type="evidence" value="ECO:0007669"/>
    <property type="project" value="UniProtKB-KW"/>
</dbReference>
<dbReference type="EMBL" id="JACOFX010000010">
    <property type="protein sequence ID" value="MBC3909466.1"/>
    <property type="molecule type" value="Genomic_DNA"/>
</dbReference>
<dbReference type="Gene3D" id="3.40.50.10540">
    <property type="entry name" value="Crotonobetainyl-coa:carnitine coa-transferase, domain 1"/>
    <property type="match status" value="2"/>
</dbReference>
<dbReference type="Proteomes" id="UP000646911">
    <property type="component" value="Unassembled WGS sequence"/>
</dbReference>
<reference evidence="1 2" key="1">
    <citation type="submission" date="2020-08" db="EMBL/GenBank/DDBJ databases">
        <title>Novel species isolated from subtropical streams in China.</title>
        <authorList>
            <person name="Lu H."/>
        </authorList>
    </citation>
    <scope>NUCLEOTIDE SEQUENCE [LARGE SCALE GENOMIC DNA]</scope>
    <source>
        <strain evidence="1 2">NL8W</strain>
    </source>
</reference>
<proteinExistence type="predicted"/>
<dbReference type="InterPro" id="IPR003673">
    <property type="entry name" value="CoA-Trfase_fam_III"/>
</dbReference>
<dbReference type="InterPro" id="IPR052985">
    <property type="entry name" value="CoA-trans_III_biosynth/detox"/>
</dbReference>
<organism evidence="1 2">
    <name type="scientific">Undibacterium umbellatum</name>
    <dbReference type="NCBI Taxonomy" id="2762300"/>
    <lineage>
        <taxon>Bacteria</taxon>
        <taxon>Pseudomonadati</taxon>
        <taxon>Pseudomonadota</taxon>
        <taxon>Betaproteobacteria</taxon>
        <taxon>Burkholderiales</taxon>
        <taxon>Oxalobacteraceae</taxon>
        <taxon>Undibacterium</taxon>
    </lineage>
</organism>
<dbReference type="SUPFAM" id="SSF89796">
    <property type="entry name" value="CoA-transferase family III (CaiB/BaiF)"/>
    <property type="match status" value="2"/>
</dbReference>
<evidence type="ECO:0000313" key="2">
    <source>
        <dbReference type="Proteomes" id="UP000646911"/>
    </source>
</evidence>
<keyword evidence="2" id="KW-1185">Reference proteome</keyword>
<accession>A0ABR6ZDP1</accession>